<evidence type="ECO:0008006" key="3">
    <source>
        <dbReference type="Google" id="ProtNLM"/>
    </source>
</evidence>
<protein>
    <recommendedName>
        <fullName evidence="3">Nucleotidyl transferase AbiEii/AbiGii toxin family protein</fullName>
    </recommendedName>
</protein>
<dbReference type="InterPro" id="IPR014942">
    <property type="entry name" value="AbiEii"/>
</dbReference>
<name>F8EYJ1_GRAC1</name>
<dbReference type="KEGG" id="scd:Spica_0256"/>
<sequence length="262" mass="30176">MKEEAIRFAQRTADPTGKLNMLREYVQAQALHSFHESRAFEALSFVGGTALRFLFDLPRYSEDLDFSLEIPQSYAPEAWMAKLKRDLMFQNFDVEISWNSTKPIHTGWIRIAGIMKDAGLSARPEQKLSIKIEIDTNPPPGAVTMIRLVNRHALFAVRHHDLPSLMAGKLNALITRPFTKGRDWYDAVWYLSKIPPIDPNTVLLSSALKQFGIIYKDDWRSLLREKLRNTDFGAVRTDVRPFLERPEDANYLTQEYLEHLLG</sequence>
<reference evidence="2" key="1">
    <citation type="journal article" date="2013" name="Stand. Genomic Sci.">
        <title>Genome sequence of the thermophilic fresh-water bacterium Spirochaeta caldaria type strain (H1(T)), reclassification of Spirochaeta caldaria, Spirochaeta stenostrepta, and Spirochaeta zuelzerae in the genus Treponema as Treponema caldaria comb. nov., Treponema stenostrepta comb. nov., and Treponema zuelzerae comb. nov., and emendation of the genus Treponema.</title>
        <authorList>
            <person name="Abt B."/>
            <person name="Goker M."/>
            <person name="Scheuner C."/>
            <person name="Han C."/>
            <person name="Lu M."/>
            <person name="Misra M."/>
            <person name="Lapidus A."/>
            <person name="Nolan M."/>
            <person name="Lucas S."/>
            <person name="Hammon N."/>
            <person name="Deshpande S."/>
            <person name="Cheng J.F."/>
            <person name="Tapia R."/>
            <person name="Goodwin L.A."/>
            <person name="Pitluck S."/>
            <person name="Liolios K."/>
            <person name="Pagani I."/>
            <person name="Ivanova N."/>
            <person name="Mavromatis K."/>
            <person name="Mikhailova N."/>
            <person name="Huntemann M."/>
            <person name="Pati A."/>
            <person name="Chen A."/>
            <person name="Palaniappan K."/>
            <person name="Land M."/>
            <person name="Hauser L."/>
            <person name="Jeffries C.D."/>
            <person name="Rohde M."/>
            <person name="Spring S."/>
            <person name="Gronow S."/>
            <person name="Detter J.C."/>
            <person name="Bristow J."/>
            <person name="Eisen J.A."/>
            <person name="Markowitz V."/>
            <person name="Hugenholtz P."/>
            <person name="Kyrpides N.C."/>
            <person name="Woyke T."/>
            <person name="Klenk H.P."/>
        </authorList>
    </citation>
    <scope>NUCLEOTIDE SEQUENCE</scope>
    <source>
        <strain evidence="2">ATCC 51460 / DSM 7334 / H1</strain>
    </source>
</reference>
<dbReference type="Proteomes" id="UP000000503">
    <property type="component" value="Chromosome"/>
</dbReference>
<dbReference type="STRING" id="744872.Spica_0256"/>
<organism evidence="1 2">
    <name type="scientific">Gracilinema caldarium (strain ATCC 51460 / DSM 7334 / H1)</name>
    <name type="common">Treponema caldarium</name>
    <dbReference type="NCBI Taxonomy" id="744872"/>
    <lineage>
        <taxon>Bacteria</taxon>
        <taxon>Pseudomonadati</taxon>
        <taxon>Spirochaetota</taxon>
        <taxon>Spirochaetia</taxon>
        <taxon>Spirochaetales</taxon>
        <taxon>Breznakiellaceae</taxon>
        <taxon>Gracilinema</taxon>
    </lineage>
</organism>
<evidence type="ECO:0000313" key="1">
    <source>
        <dbReference type="EMBL" id="AEJ18423.1"/>
    </source>
</evidence>
<evidence type="ECO:0000313" key="2">
    <source>
        <dbReference type="Proteomes" id="UP000000503"/>
    </source>
</evidence>
<dbReference type="eggNOG" id="COG2253">
    <property type="taxonomic scope" value="Bacteria"/>
</dbReference>
<proteinExistence type="predicted"/>
<dbReference type="EMBL" id="CP002868">
    <property type="protein sequence ID" value="AEJ18423.1"/>
    <property type="molecule type" value="Genomic_DNA"/>
</dbReference>
<dbReference type="Gene3D" id="3.10.450.620">
    <property type="entry name" value="JHP933, nucleotidyltransferase-like core domain"/>
    <property type="match status" value="1"/>
</dbReference>
<gene>
    <name evidence="1" type="ordered locus">Spica_0256</name>
</gene>
<accession>F8EYJ1</accession>
<keyword evidence="2" id="KW-1185">Reference proteome</keyword>
<dbReference type="RefSeq" id="WP_013967736.1">
    <property type="nucleotide sequence ID" value="NC_015732.1"/>
</dbReference>
<dbReference type="HOGENOM" id="CLU_074798_0_0_12"/>
<dbReference type="Pfam" id="PF08843">
    <property type="entry name" value="AbiEii"/>
    <property type="match status" value="1"/>
</dbReference>
<dbReference type="AlphaFoldDB" id="F8EYJ1"/>
<dbReference type="OrthoDB" id="9780929at2"/>